<evidence type="ECO:0000256" key="1">
    <source>
        <dbReference type="ARBA" id="ARBA00004141"/>
    </source>
</evidence>
<evidence type="ECO:0000313" key="7">
    <source>
        <dbReference type="Proteomes" id="UP000267096"/>
    </source>
</evidence>
<evidence type="ECO:0000256" key="4">
    <source>
        <dbReference type="ARBA" id="ARBA00023136"/>
    </source>
</evidence>
<gene>
    <name evidence="6" type="ORF">ASIM_LOCUS11461</name>
</gene>
<feature type="transmembrane region" description="Helical" evidence="5">
    <location>
        <begin position="415"/>
        <end position="435"/>
    </location>
</feature>
<evidence type="ECO:0000256" key="3">
    <source>
        <dbReference type="ARBA" id="ARBA00022989"/>
    </source>
</evidence>
<proteinExistence type="predicted"/>
<dbReference type="Proteomes" id="UP000267096">
    <property type="component" value="Unassembled WGS sequence"/>
</dbReference>
<organism evidence="8">
    <name type="scientific">Anisakis simplex</name>
    <name type="common">Herring worm</name>
    <dbReference type="NCBI Taxonomy" id="6269"/>
    <lineage>
        <taxon>Eukaryota</taxon>
        <taxon>Metazoa</taxon>
        <taxon>Ecdysozoa</taxon>
        <taxon>Nematoda</taxon>
        <taxon>Chromadorea</taxon>
        <taxon>Rhabditida</taxon>
        <taxon>Spirurina</taxon>
        <taxon>Ascaridomorpha</taxon>
        <taxon>Ascaridoidea</taxon>
        <taxon>Anisakidae</taxon>
        <taxon>Anisakis</taxon>
        <taxon>Anisakis simplex complex</taxon>
    </lineage>
</organism>
<dbReference type="PANTHER" id="PTHR11785">
    <property type="entry name" value="AMINO ACID TRANSPORTER"/>
    <property type="match status" value="1"/>
</dbReference>
<dbReference type="Gene3D" id="1.20.1740.10">
    <property type="entry name" value="Amino acid/polyamine transporter I"/>
    <property type="match status" value="1"/>
</dbReference>
<evidence type="ECO:0000256" key="5">
    <source>
        <dbReference type="SAM" id="Phobius"/>
    </source>
</evidence>
<feature type="transmembrane region" description="Helical" evidence="5">
    <location>
        <begin position="94"/>
        <end position="118"/>
    </location>
</feature>
<dbReference type="AlphaFoldDB" id="A0A0M3JUW7"/>
<feature type="transmembrane region" description="Helical" evidence="5">
    <location>
        <begin position="292"/>
        <end position="310"/>
    </location>
</feature>
<feature type="transmembrane region" description="Helical" evidence="5">
    <location>
        <begin position="138"/>
        <end position="160"/>
    </location>
</feature>
<dbReference type="GO" id="GO:0015179">
    <property type="term" value="F:L-amino acid transmembrane transporter activity"/>
    <property type="evidence" value="ECO:0007669"/>
    <property type="project" value="TreeGrafter"/>
</dbReference>
<dbReference type="InterPro" id="IPR002293">
    <property type="entry name" value="AA/rel_permease1"/>
</dbReference>
<keyword evidence="3 5" id="KW-1133">Transmembrane helix</keyword>
<dbReference type="InterPro" id="IPR050598">
    <property type="entry name" value="AminoAcid_Transporter"/>
</dbReference>
<dbReference type="FunFam" id="1.20.1740.10:FF:000058">
    <property type="entry name" value="Amino Acid Transporter"/>
    <property type="match status" value="1"/>
</dbReference>
<dbReference type="Pfam" id="PF13520">
    <property type="entry name" value="AA_permease_2"/>
    <property type="match status" value="1"/>
</dbReference>
<dbReference type="GO" id="GO:0016020">
    <property type="term" value="C:membrane"/>
    <property type="evidence" value="ECO:0007669"/>
    <property type="project" value="UniProtKB-SubCell"/>
</dbReference>
<keyword evidence="2 5" id="KW-0812">Transmembrane</keyword>
<evidence type="ECO:0000256" key="2">
    <source>
        <dbReference type="ARBA" id="ARBA00022692"/>
    </source>
</evidence>
<sequence>MDSTGNDAMKAADAETNKMGFLSCSSYVIGNIIGAGIFITPVSIVNEVGSVGLSLIIWIISGLIALIGSIVFIELGTSIVEPGCDFAYVCYVKWNAIAFAFMWVGVFITFPASIAVQAQTFGRYIVEGIAPFVNVTEPYDVVCSTALAFILLALIVWINFQSLEEFAAKFQIIVTIAKLGSMALVICAGFYLLIVEGKTSNLQNPFQNTNWSVGNIVFGLYAGAWSYAGWDVLNYGTPEIRKPEKTMPLSLIVGIAVVSLVYTLTNVSYFVVLSVDEVKNTTAIAATFSQRALGNFSYIVPFMVAILICGTLNSNIFCGSRLAYTLLLLLIVVFCMYAAAREGHLPAFLSCINHENGSPRAALLAQAIITAAMMFADSDKLIEYVSFVMFFQRIVTMIALLWIRYKKIAVHPGAIRVPIILTWLFLLISVALVAIPLVTNFVTTFVGILIVIAGVIFYTTVLKRDSIPSKVEKISGKLIATHF</sequence>
<dbReference type="WBParaSite" id="ASIM_0001199501-mRNA-1">
    <property type="protein sequence ID" value="ASIM_0001199501-mRNA-1"/>
    <property type="gene ID" value="ASIM_0001199501"/>
</dbReference>
<keyword evidence="7" id="KW-1185">Reference proteome</keyword>
<reference evidence="8" key="1">
    <citation type="submission" date="2017-02" db="UniProtKB">
        <authorList>
            <consortium name="WormBaseParasite"/>
        </authorList>
    </citation>
    <scope>IDENTIFICATION</scope>
</reference>
<feature type="transmembrane region" description="Helical" evidence="5">
    <location>
        <begin position="251"/>
        <end position="272"/>
    </location>
</feature>
<feature type="transmembrane region" description="Helical" evidence="5">
    <location>
        <begin position="172"/>
        <end position="193"/>
    </location>
</feature>
<name>A0A0M3JUW7_ANISI</name>
<feature type="transmembrane region" description="Helical" evidence="5">
    <location>
        <begin position="322"/>
        <end position="340"/>
    </location>
</feature>
<dbReference type="EMBL" id="UYRR01031071">
    <property type="protein sequence ID" value="VDK45118.1"/>
    <property type="molecule type" value="Genomic_DNA"/>
</dbReference>
<dbReference type="PIRSF" id="PIRSF006060">
    <property type="entry name" value="AA_transporter"/>
    <property type="match status" value="1"/>
</dbReference>
<keyword evidence="4 5" id="KW-0472">Membrane</keyword>
<evidence type="ECO:0000313" key="8">
    <source>
        <dbReference type="WBParaSite" id="ASIM_0001199501-mRNA-1"/>
    </source>
</evidence>
<accession>A0A0M3JUW7</accession>
<dbReference type="OrthoDB" id="10062876at2759"/>
<feature type="transmembrane region" description="Helical" evidence="5">
    <location>
        <begin position="441"/>
        <end position="461"/>
    </location>
</feature>
<feature type="transmembrane region" description="Helical" evidence="5">
    <location>
        <begin position="213"/>
        <end position="230"/>
    </location>
</feature>
<feature type="transmembrane region" description="Helical" evidence="5">
    <location>
        <begin position="384"/>
        <end position="403"/>
    </location>
</feature>
<feature type="transmembrane region" description="Helical" evidence="5">
    <location>
        <begin position="51"/>
        <end position="73"/>
    </location>
</feature>
<protein>
    <submittedName>
        <fullName evidence="8">Solute carrier family 7 member 13 (inferred by orthology to a human protein)</fullName>
    </submittedName>
</protein>
<evidence type="ECO:0000313" key="6">
    <source>
        <dbReference type="EMBL" id="VDK45118.1"/>
    </source>
</evidence>
<dbReference type="PANTHER" id="PTHR11785:SF502">
    <property type="entry name" value="AMINO ACID TRANSPORTER"/>
    <property type="match status" value="1"/>
</dbReference>
<comment type="subcellular location">
    <subcellularLocation>
        <location evidence="1">Membrane</location>
        <topology evidence="1">Multi-pass membrane protein</topology>
    </subcellularLocation>
</comment>
<feature type="transmembrane region" description="Helical" evidence="5">
    <location>
        <begin position="21"/>
        <end position="45"/>
    </location>
</feature>
<reference evidence="6 7" key="2">
    <citation type="submission" date="2018-11" db="EMBL/GenBank/DDBJ databases">
        <authorList>
            <consortium name="Pathogen Informatics"/>
        </authorList>
    </citation>
    <scope>NUCLEOTIDE SEQUENCE [LARGE SCALE GENOMIC DNA]</scope>
</reference>